<sequence>MLPAYPPAMAKQVRFSPQNRLYSPAPSPAPMSVVQKTTSHHSSSSSSRQPHELETVPRPRKLPPPLMIPEAATKLHYLLAYIPFQHPAVYYDLSLHPSTVERYHSTSVLSESATDPPMPSLIVTCPHLNWELFITPSLDSRRSYVSVSDVFHSLYSGLRAAVHPVEYEALPSQDTVNNVNQAYFSRCRNIGDYYTQLEEQKKGVKRVDFLMGRNRFLGLSSRRGDTRIWELNVSL</sequence>
<evidence type="ECO:0000256" key="1">
    <source>
        <dbReference type="SAM" id="MobiDB-lite"/>
    </source>
</evidence>
<gene>
    <name evidence="3" type="ORF">VKT23_016516</name>
</gene>
<dbReference type="EMBL" id="JBANRG010000062">
    <property type="protein sequence ID" value="KAK7441526.1"/>
    <property type="molecule type" value="Genomic_DNA"/>
</dbReference>
<protein>
    <recommendedName>
        <fullName evidence="2">DUF6699 domain-containing protein</fullName>
    </recommendedName>
</protein>
<feature type="region of interest" description="Disordered" evidence="1">
    <location>
        <begin position="19"/>
        <end position="65"/>
    </location>
</feature>
<reference evidence="3 4" key="1">
    <citation type="submission" date="2024-01" db="EMBL/GenBank/DDBJ databases">
        <title>A draft genome for the cacao thread blight pathogen Marasmiellus scandens.</title>
        <authorList>
            <person name="Baruah I.K."/>
            <person name="Leung J."/>
            <person name="Bukari Y."/>
            <person name="Amoako-Attah I."/>
            <person name="Meinhardt L.W."/>
            <person name="Bailey B.A."/>
            <person name="Cohen S.P."/>
        </authorList>
    </citation>
    <scope>NUCLEOTIDE SEQUENCE [LARGE SCALE GENOMIC DNA]</scope>
    <source>
        <strain evidence="3 4">GH-19</strain>
    </source>
</reference>
<evidence type="ECO:0000313" key="4">
    <source>
        <dbReference type="Proteomes" id="UP001498398"/>
    </source>
</evidence>
<name>A0ABR1IXW8_9AGAR</name>
<feature type="domain" description="DUF6699" evidence="2">
    <location>
        <begin position="90"/>
        <end position="222"/>
    </location>
</feature>
<keyword evidence="4" id="KW-1185">Reference proteome</keyword>
<comment type="caution">
    <text evidence="3">The sequence shown here is derived from an EMBL/GenBank/DDBJ whole genome shotgun (WGS) entry which is preliminary data.</text>
</comment>
<organism evidence="3 4">
    <name type="scientific">Marasmiellus scandens</name>
    <dbReference type="NCBI Taxonomy" id="2682957"/>
    <lineage>
        <taxon>Eukaryota</taxon>
        <taxon>Fungi</taxon>
        <taxon>Dikarya</taxon>
        <taxon>Basidiomycota</taxon>
        <taxon>Agaricomycotina</taxon>
        <taxon>Agaricomycetes</taxon>
        <taxon>Agaricomycetidae</taxon>
        <taxon>Agaricales</taxon>
        <taxon>Marasmiineae</taxon>
        <taxon>Omphalotaceae</taxon>
        <taxon>Marasmiellus</taxon>
    </lineage>
</organism>
<dbReference type="Pfam" id="PF20415">
    <property type="entry name" value="DUF6699"/>
    <property type="match status" value="1"/>
</dbReference>
<evidence type="ECO:0000313" key="3">
    <source>
        <dbReference type="EMBL" id="KAK7441526.1"/>
    </source>
</evidence>
<evidence type="ECO:0000259" key="2">
    <source>
        <dbReference type="Pfam" id="PF20415"/>
    </source>
</evidence>
<accession>A0ABR1IXW8</accession>
<dbReference type="InterPro" id="IPR046522">
    <property type="entry name" value="DUF6699"/>
</dbReference>
<proteinExistence type="predicted"/>
<dbReference type="Proteomes" id="UP001498398">
    <property type="component" value="Unassembled WGS sequence"/>
</dbReference>